<keyword evidence="3" id="KW-1185">Reference proteome</keyword>
<feature type="region of interest" description="Disordered" evidence="1">
    <location>
        <begin position="82"/>
        <end position="105"/>
    </location>
</feature>
<name>A0A8T2PIP3_9TELE</name>
<reference evidence="2" key="1">
    <citation type="thesis" date="2021" institute="BYU ScholarsArchive" country="Provo, UT, USA">
        <title>Applications of and Algorithms for Genome Assembly and Genomic Analyses with an Emphasis on Marine Teleosts.</title>
        <authorList>
            <person name="Pickett B.D."/>
        </authorList>
    </citation>
    <scope>NUCLEOTIDE SEQUENCE</scope>
    <source>
        <strain evidence="2">HI-2016</strain>
    </source>
</reference>
<evidence type="ECO:0000256" key="1">
    <source>
        <dbReference type="SAM" id="MobiDB-lite"/>
    </source>
</evidence>
<accession>A0A8T2PIP3</accession>
<dbReference type="Proteomes" id="UP000824540">
    <property type="component" value="Unassembled WGS sequence"/>
</dbReference>
<protein>
    <submittedName>
        <fullName evidence="2">Uncharacterized protein</fullName>
    </submittedName>
</protein>
<comment type="caution">
    <text evidence="2">The sequence shown here is derived from an EMBL/GenBank/DDBJ whole genome shotgun (WGS) entry which is preliminary data.</text>
</comment>
<gene>
    <name evidence="2" type="ORF">JZ751_027947</name>
</gene>
<dbReference type="EMBL" id="JAFBMS010000009">
    <property type="protein sequence ID" value="KAG9349502.1"/>
    <property type="molecule type" value="Genomic_DNA"/>
</dbReference>
<sequence>MAFLEPVIPHTELPQKDFVLKQNRLCKVREQRMGKTGSSENKRSQLKRILSLKQWAQLAVWDEDTVHEHKVIQSRVCGHKERQFRAQDRAPGPKPCTYHHKAFTP</sequence>
<evidence type="ECO:0000313" key="2">
    <source>
        <dbReference type="EMBL" id="KAG9349502.1"/>
    </source>
</evidence>
<proteinExistence type="predicted"/>
<dbReference type="AlphaFoldDB" id="A0A8T2PIP3"/>
<organism evidence="2 3">
    <name type="scientific">Albula glossodonta</name>
    <name type="common">roundjaw bonefish</name>
    <dbReference type="NCBI Taxonomy" id="121402"/>
    <lineage>
        <taxon>Eukaryota</taxon>
        <taxon>Metazoa</taxon>
        <taxon>Chordata</taxon>
        <taxon>Craniata</taxon>
        <taxon>Vertebrata</taxon>
        <taxon>Euteleostomi</taxon>
        <taxon>Actinopterygii</taxon>
        <taxon>Neopterygii</taxon>
        <taxon>Teleostei</taxon>
        <taxon>Albuliformes</taxon>
        <taxon>Albulidae</taxon>
        <taxon>Albula</taxon>
    </lineage>
</organism>
<evidence type="ECO:0000313" key="3">
    <source>
        <dbReference type="Proteomes" id="UP000824540"/>
    </source>
</evidence>